<dbReference type="Proteomes" id="UP000494256">
    <property type="component" value="Unassembled WGS sequence"/>
</dbReference>
<feature type="compositionally biased region" description="Basic and acidic residues" evidence="3">
    <location>
        <begin position="150"/>
        <end position="168"/>
    </location>
</feature>
<feature type="domain" description="TIL" evidence="5">
    <location>
        <begin position="175"/>
        <end position="231"/>
    </location>
</feature>
<dbReference type="GO" id="GO:0030414">
    <property type="term" value="F:peptidase inhibitor activity"/>
    <property type="evidence" value="ECO:0007669"/>
    <property type="project" value="UniProtKB-KW"/>
</dbReference>
<proteinExistence type="predicted"/>
<dbReference type="InterPro" id="IPR051368">
    <property type="entry name" value="SerProtInhib-TIL_Domain"/>
</dbReference>
<feature type="signal peptide" evidence="4">
    <location>
        <begin position="1"/>
        <end position="16"/>
    </location>
</feature>
<gene>
    <name evidence="7" type="ORF">APLA_LOCUS14073</name>
    <name evidence="6" type="ORF">APLA_LOCUS6414</name>
</gene>
<evidence type="ECO:0000313" key="8">
    <source>
        <dbReference type="Proteomes" id="UP000494106"/>
    </source>
</evidence>
<dbReference type="EMBL" id="CADEBC010000561">
    <property type="protein sequence ID" value="CAB3253379.1"/>
    <property type="molecule type" value="Genomic_DNA"/>
</dbReference>
<organism evidence="7 8">
    <name type="scientific">Arctia plantaginis</name>
    <name type="common">Wood tiger moth</name>
    <name type="synonym">Phalaena plantaginis</name>
    <dbReference type="NCBI Taxonomy" id="874455"/>
    <lineage>
        <taxon>Eukaryota</taxon>
        <taxon>Metazoa</taxon>
        <taxon>Ecdysozoa</taxon>
        <taxon>Arthropoda</taxon>
        <taxon>Hexapoda</taxon>
        <taxon>Insecta</taxon>
        <taxon>Pterygota</taxon>
        <taxon>Neoptera</taxon>
        <taxon>Endopterygota</taxon>
        <taxon>Lepidoptera</taxon>
        <taxon>Glossata</taxon>
        <taxon>Ditrysia</taxon>
        <taxon>Noctuoidea</taxon>
        <taxon>Erebidae</taxon>
        <taxon>Arctiinae</taxon>
        <taxon>Arctia</taxon>
    </lineage>
</organism>
<comment type="caution">
    <text evidence="7">The sequence shown here is derived from an EMBL/GenBank/DDBJ whole genome shotgun (WGS) entry which is preliminary data.</text>
</comment>
<dbReference type="PANTHER" id="PTHR23259:SF70">
    <property type="entry name" value="ACCESSORY GLAND PROTEIN ACP62F-RELATED"/>
    <property type="match status" value="1"/>
</dbReference>
<sequence>MRKILIVALLLCKCFALIDLRTDDQNNDGKDPNYITDNFVALATRSGSYDYEDGDGNKRHSIIDDRRNWRKKALLKPLEDHKDYDRWRYEYENQRYMDEQDQKTYNLPERPRDRDRERDRDIDMSSPYRGAGTRGNLYDNDISGPQNMKNIERDNHSPTYMEKDSEKKRDMNCERPHERYEACFAGCASVTCDNPRDRLRPCYPFCESGCICVHPYVRDDRTHKCVLPEDCTKGLKGIPDLGEDL</sequence>
<evidence type="ECO:0000313" key="9">
    <source>
        <dbReference type="Proteomes" id="UP000494256"/>
    </source>
</evidence>
<dbReference type="OrthoDB" id="7491005at2759"/>
<dbReference type="Gene3D" id="2.10.25.10">
    <property type="entry name" value="Laminin"/>
    <property type="match status" value="1"/>
</dbReference>
<keyword evidence="1" id="KW-0646">Protease inhibitor</keyword>
<evidence type="ECO:0000256" key="3">
    <source>
        <dbReference type="SAM" id="MobiDB-lite"/>
    </source>
</evidence>
<evidence type="ECO:0000256" key="2">
    <source>
        <dbReference type="ARBA" id="ARBA00023157"/>
    </source>
</evidence>
<evidence type="ECO:0000256" key="1">
    <source>
        <dbReference type="ARBA" id="ARBA00022690"/>
    </source>
</evidence>
<feature type="compositionally biased region" description="Basic and acidic residues" evidence="3">
    <location>
        <begin position="109"/>
        <end position="123"/>
    </location>
</feature>
<dbReference type="EMBL" id="CADEBD010000294">
    <property type="protein sequence ID" value="CAB3234107.1"/>
    <property type="molecule type" value="Genomic_DNA"/>
</dbReference>
<evidence type="ECO:0000313" key="6">
    <source>
        <dbReference type="EMBL" id="CAB3234107.1"/>
    </source>
</evidence>
<protein>
    <recommendedName>
        <fullName evidence="5">TIL domain-containing protein</fullName>
    </recommendedName>
</protein>
<keyword evidence="2" id="KW-1015">Disulfide bond</keyword>
<keyword evidence="4" id="KW-0732">Signal</keyword>
<dbReference type="CDD" id="cd19941">
    <property type="entry name" value="TIL"/>
    <property type="match status" value="1"/>
</dbReference>
<evidence type="ECO:0000313" key="7">
    <source>
        <dbReference type="EMBL" id="CAB3253379.1"/>
    </source>
</evidence>
<dbReference type="PANTHER" id="PTHR23259">
    <property type="entry name" value="RIDDLE"/>
    <property type="match status" value="1"/>
</dbReference>
<dbReference type="AlphaFoldDB" id="A0A8S1B4R0"/>
<dbReference type="Pfam" id="PF01826">
    <property type="entry name" value="TIL"/>
    <property type="match status" value="1"/>
</dbReference>
<evidence type="ECO:0000259" key="5">
    <source>
        <dbReference type="Pfam" id="PF01826"/>
    </source>
</evidence>
<dbReference type="InterPro" id="IPR002919">
    <property type="entry name" value="TIL_dom"/>
</dbReference>
<feature type="region of interest" description="Disordered" evidence="3">
    <location>
        <begin position="98"/>
        <end position="168"/>
    </location>
</feature>
<dbReference type="Proteomes" id="UP000494106">
    <property type="component" value="Unassembled WGS sequence"/>
</dbReference>
<evidence type="ECO:0000256" key="4">
    <source>
        <dbReference type="SAM" id="SignalP"/>
    </source>
</evidence>
<dbReference type="InterPro" id="IPR036084">
    <property type="entry name" value="Ser_inhib-like_sf"/>
</dbReference>
<keyword evidence="8" id="KW-1185">Reference proteome</keyword>
<accession>A0A8S1B4R0</accession>
<dbReference type="SUPFAM" id="SSF57567">
    <property type="entry name" value="Serine protease inhibitors"/>
    <property type="match status" value="1"/>
</dbReference>
<name>A0A8S1B4R0_ARCPL</name>
<feature type="chain" id="PRO_5036273155" description="TIL domain-containing protein" evidence="4">
    <location>
        <begin position="17"/>
        <end position="245"/>
    </location>
</feature>
<reference evidence="8 9" key="1">
    <citation type="submission" date="2020-04" db="EMBL/GenBank/DDBJ databases">
        <authorList>
            <person name="Wallbank WR R."/>
            <person name="Pardo Diaz C."/>
            <person name="Kozak K."/>
            <person name="Martin S."/>
            <person name="Jiggins C."/>
            <person name="Moest M."/>
            <person name="Warren A I."/>
            <person name="Byers J.R.P. K."/>
            <person name="Montejo-Kovacevich G."/>
            <person name="Yen C E."/>
        </authorList>
    </citation>
    <scope>NUCLEOTIDE SEQUENCE [LARGE SCALE GENOMIC DNA]</scope>
</reference>